<name>A0A0F9E1V9_9ZZZZ</name>
<feature type="non-terminal residue" evidence="1">
    <location>
        <position position="1"/>
    </location>
</feature>
<evidence type="ECO:0008006" key="2">
    <source>
        <dbReference type="Google" id="ProtNLM"/>
    </source>
</evidence>
<gene>
    <name evidence="1" type="ORF">LCGC14_2420450</name>
</gene>
<comment type="caution">
    <text evidence="1">The sequence shown here is derived from an EMBL/GenBank/DDBJ whole genome shotgun (WGS) entry which is preliminary data.</text>
</comment>
<dbReference type="CDD" id="cd00063">
    <property type="entry name" value="FN3"/>
    <property type="match status" value="1"/>
</dbReference>
<dbReference type="EMBL" id="LAZR01036784">
    <property type="protein sequence ID" value="KKL23931.1"/>
    <property type="molecule type" value="Genomic_DNA"/>
</dbReference>
<proteinExistence type="predicted"/>
<dbReference type="Gene3D" id="2.60.120.200">
    <property type="match status" value="1"/>
</dbReference>
<dbReference type="InterPro" id="IPR013320">
    <property type="entry name" value="ConA-like_dom_sf"/>
</dbReference>
<dbReference type="InterPro" id="IPR003961">
    <property type="entry name" value="FN3_dom"/>
</dbReference>
<reference evidence="1" key="1">
    <citation type="journal article" date="2015" name="Nature">
        <title>Complex archaea that bridge the gap between prokaryotes and eukaryotes.</title>
        <authorList>
            <person name="Spang A."/>
            <person name="Saw J.H."/>
            <person name="Jorgensen S.L."/>
            <person name="Zaremba-Niedzwiedzka K."/>
            <person name="Martijn J."/>
            <person name="Lind A.E."/>
            <person name="van Eijk R."/>
            <person name="Schleper C."/>
            <person name="Guy L."/>
            <person name="Ettema T.J."/>
        </authorList>
    </citation>
    <scope>NUCLEOTIDE SEQUENCE</scope>
</reference>
<organism evidence="1">
    <name type="scientific">marine sediment metagenome</name>
    <dbReference type="NCBI Taxonomy" id="412755"/>
    <lineage>
        <taxon>unclassified sequences</taxon>
        <taxon>metagenomes</taxon>
        <taxon>ecological metagenomes</taxon>
    </lineage>
</organism>
<dbReference type="SUPFAM" id="SSF49899">
    <property type="entry name" value="Concanavalin A-like lectins/glucanases"/>
    <property type="match status" value="1"/>
</dbReference>
<accession>A0A0F9E1V9</accession>
<dbReference type="Pfam" id="PF13385">
    <property type="entry name" value="Laminin_G_3"/>
    <property type="match status" value="1"/>
</dbReference>
<feature type="non-terminal residue" evidence="1">
    <location>
        <position position="527"/>
    </location>
</feature>
<protein>
    <recommendedName>
        <fullName evidence="2">LamG-like jellyroll fold domain-containing protein</fullName>
    </recommendedName>
</protein>
<evidence type="ECO:0000313" key="1">
    <source>
        <dbReference type="EMBL" id="KKL23931.1"/>
    </source>
</evidence>
<sequence>ANAGNDEKINLARAVIIDPAKSYQPDTIQWPNAGAANAFLTEDNSFEKRLDVDLPFTNEDHMAENILDIRLSESRQGIRVVLTATEEALQYQIGDVVPLTHSTPGWTSKSFWVMGMGLLQDSMVRLALVEYDASSYTHGTQNDAEQEPDTDLPDPFSITAPTGLTLTDQLGQTQTGQAMPEILVTWTDTAEAFIDRYEVQAKKNSDTEWQNYGSEEQNVETHFVRPVAVEPGDVLWDVRIRAINTIGAASTWVSGQVTVDLFVRFVLWLAERETQDRVIGFPRDTPSDALAICTFETGTGTTARNHVPSTDDFTITTGAGSAWIEGPAGGGYDFNETAQATATHATAFDVGTATAFTVDAIIRWDANAAGTQQIIGHDKDYALQLSSTGAIQYAIRDRWATQSPGVDLSSAGLNLQGRWVHIHWEYDGADVSNFYINGVLRATDTATGAATGDAISDDLDIGHNATGSKFNGAIAYVRVVKGARPTFPYLADVLTQFLAAGGVRVYHSANQVFNQPPGGFSVSWNSE</sequence>
<dbReference type="AlphaFoldDB" id="A0A0F9E1V9"/>